<dbReference type="RefSeq" id="WP_184256392.1">
    <property type="nucleotide sequence ID" value="NZ_JACHIO010000011.1"/>
</dbReference>
<keyword evidence="5" id="KW-0472">Membrane</keyword>
<evidence type="ECO:0000256" key="5">
    <source>
        <dbReference type="ARBA" id="ARBA00023136"/>
    </source>
</evidence>
<evidence type="ECO:0000259" key="6">
    <source>
        <dbReference type="Pfam" id="PF00535"/>
    </source>
</evidence>
<keyword evidence="4 7" id="KW-0808">Transferase</keyword>
<evidence type="ECO:0000313" key="7">
    <source>
        <dbReference type="EMBL" id="MBB5064467.1"/>
    </source>
</evidence>
<dbReference type="PANTHER" id="PTHR43646">
    <property type="entry name" value="GLYCOSYLTRANSFERASE"/>
    <property type="match status" value="1"/>
</dbReference>
<dbReference type="GO" id="GO:0016757">
    <property type="term" value="F:glycosyltransferase activity"/>
    <property type="evidence" value="ECO:0007669"/>
    <property type="project" value="UniProtKB-KW"/>
</dbReference>
<accession>A0A7W7ZRN7</accession>
<dbReference type="Gene3D" id="3.90.550.10">
    <property type="entry name" value="Spore Coat Polysaccharide Biosynthesis Protein SpsA, Chain A"/>
    <property type="match status" value="1"/>
</dbReference>
<dbReference type="PANTHER" id="PTHR43646:SF2">
    <property type="entry name" value="GLYCOSYLTRANSFERASE 2-LIKE DOMAIN-CONTAINING PROTEIN"/>
    <property type="match status" value="1"/>
</dbReference>
<evidence type="ECO:0000256" key="3">
    <source>
        <dbReference type="ARBA" id="ARBA00022676"/>
    </source>
</evidence>
<organism evidence="7 8">
    <name type="scientific">Granulicella mallensis</name>
    <dbReference type="NCBI Taxonomy" id="940614"/>
    <lineage>
        <taxon>Bacteria</taxon>
        <taxon>Pseudomonadati</taxon>
        <taxon>Acidobacteriota</taxon>
        <taxon>Terriglobia</taxon>
        <taxon>Terriglobales</taxon>
        <taxon>Acidobacteriaceae</taxon>
        <taxon>Granulicella</taxon>
    </lineage>
</organism>
<reference evidence="7 8" key="1">
    <citation type="submission" date="2020-08" db="EMBL/GenBank/DDBJ databases">
        <title>Genomic Encyclopedia of Type Strains, Phase IV (KMG-V): Genome sequencing to study the core and pangenomes of soil and plant-associated prokaryotes.</title>
        <authorList>
            <person name="Whitman W."/>
        </authorList>
    </citation>
    <scope>NUCLEOTIDE SEQUENCE [LARGE SCALE GENOMIC DNA]</scope>
    <source>
        <strain evidence="7 8">X5P3</strain>
    </source>
</reference>
<sequence length="237" mass="25879">MSSALQHMSVLIPARNEEELLPRCLRSIFAACSLLPLSVSWDVVVAVDSSTDRTFEIAECVLRGRGVAIRTDAGAVGKARALAAAVALKRYRGPRNCCWLANTDADCSVPETWLRDQWELAAANVEAFAGTVDVDTFQEHRAGVDDLFRASYRIFSDGTHPHVHGANLGVRADAYLRVGGWRHLETAEDHDLWNRLRIAGSRRASVGRMKVLTSGRKVGRAPYGFAQALAAHDEVAA</sequence>
<dbReference type="Pfam" id="PF00535">
    <property type="entry name" value="Glycos_transf_2"/>
    <property type="match status" value="1"/>
</dbReference>
<feature type="domain" description="Glycosyltransferase 2-like" evidence="6">
    <location>
        <begin position="9"/>
        <end position="172"/>
    </location>
</feature>
<evidence type="ECO:0000256" key="4">
    <source>
        <dbReference type="ARBA" id="ARBA00022679"/>
    </source>
</evidence>
<evidence type="ECO:0000256" key="2">
    <source>
        <dbReference type="ARBA" id="ARBA00022475"/>
    </source>
</evidence>
<protein>
    <submittedName>
        <fullName evidence="7">Cellulose synthase/poly-beta-1,6-N-acetylglucosamine synthase-like glycosyltransferase</fullName>
    </submittedName>
</protein>
<gene>
    <name evidence="7" type="ORF">HDF15_002825</name>
</gene>
<dbReference type="GO" id="GO:0005886">
    <property type="term" value="C:plasma membrane"/>
    <property type="evidence" value="ECO:0007669"/>
    <property type="project" value="UniProtKB-SubCell"/>
</dbReference>
<keyword evidence="3" id="KW-0328">Glycosyltransferase</keyword>
<dbReference type="InterPro" id="IPR001173">
    <property type="entry name" value="Glyco_trans_2-like"/>
</dbReference>
<comment type="caution">
    <text evidence="7">The sequence shown here is derived from an EMBL/GenBank/DDBJ whole genome shotgun (WGS) entry which is preliminary data.</text>
</comment>
<dbReference type="AlphaFoldDB" id="A0A7W7ZRN7"/>
<comment type="subcellular location">
    <subcellularLocation>
        <location evidence="1">Cell membrane</location>
    </subcellularLocation>
</comment>
<keyword evidence="2" id="KW-1003">Cell membrane</keyword>
<name>A0A7W7ZRN7_9BACT</name>
<dbReference type="EMBL" id="JACHIO010000011">
    <property type="protein sequence ID" value="MBB5064467.1"/>
    <property type="molecule type" value="Genomic_DNA"/>
</dbReference>
<dbReference type="Proteomes" id="UP000584867">
    <property type="component" value="Unassembled WGS sequence"/>
</dbReference>
<dbReference type="SUPFAM" id="SSF53448">
    <property type="entry name" value="Nucleotide-diphospho-sugar transferases"/>
    <property type="match status" value="1"/>
</dbReference>
<proteinExistence type="predicted"/>
<evidence type="ECO:0000256" key="1">
    <source>
        <dbReference type="ARBA" id="ARBA00004236"/>
    </source>
</evidence>
<dbReference type="InterPro" id="IPR029044">
    <property type="entry name" value="Nucleotide-diphossugar_trans"/>
</dbReference>
<evidence type="ECO:0000313" key="8">
    <source>
        <dbReference type="Proteomes" id="UP000584867"/>
    </source>
</evidence>